<comment type="caution">
    <text evidence="1">The sequence shown here is derived from an EMBL/GenBank/DDBJ whole genome shotgun (WGS) entry which is preliminary data.</text>
</comment>
<name>A0A414FWX3_9BACT</name>
<reference evidence="1 2" key="1">
    <citation type="submission" date="2018-08" db="EMBL/GenBank/DDBJ databases">
        <title>A genome reference for cultivated species of the human gut microbiota.</title>
        <authorList>
            <person name="Zou Y."/>
            <person name="Xue W."/>
            <person name="Luo G."/>
        </authorList>
    </citation>
    <scope>NUCLEOTIDE SEQUENCE [LARGE SCALE GENOMIC DNA]</scope>
    <source>
        <strain evidence="1 2">AM31-10</strain>
    </source>
</reference>
<evidence type="ECO:0000313" key="2">
    <source>
        <dbReference type="Proteomes" id="UP000284361"/>
    </source>
</evidence>
<protein>
    <submittedName>
        <fullName evidence="1">Uncharacterized protein</fullName>
    </submittedName>
</protein>
<dbReference type="AlphaFoldDB" id="A0A414FWX3"/>
<dbReference type="EMBL" id="QSJG01000008">
    <property type="protein sequence ID" value="RHD55855.1"/>
    <property type="molecule type" value="Genomic_DNA"/>
</dbReference>
<evidence type="ECO:0000313" key="1">
    <source>
        <dbReference type="EMBL" id="RHD55855.1"/>
    </source>
</evidence>
<organism evidence="1 2">
    <name type="scientific">Phocaeicola plebeius</name>
    <dbReference type="NCBI Taxonomy" id="310297"/>
    <lineage>
        <taxon>Bacteria</taxon>
        <taxon>Pseudomonadati</taxon>
        <taxon>Bacteroidota</taxon>
        <taxon>Bacteroidia</taxon>
        <taxon>Bacteroidales</taxon>
        <taxon>Bacteroidaceae</taxon>
        <taxon>Phocaeicola</taxon>
    </lineage>
</organism>
<proteinExistence type="predicted"/>
<dbReference type="Proteomes" id="UP000284361">
    <property type="component" value="Unassembled WGS sequence"/>
</dbReference>
<sequence length="65" mass="7556">MEHPYKEYENTPIWSIVGQAITELVENNDIELQTPIEYVIGYICKKAELANINIEEQQCSKNDNK</sequence>
<gene>
    <name evidence="1" type="ORF">DW789_05905</name>
</gene>
<accession>A0A414FWX3</accession>